<keyword evidence="1" id="KW-0732">Signal</keyword>
<dbReference type="PROSITE" id="PS51144">
    <property type="entry name" value="ALPHA_CA_2"/>
    <property type="match status" value="1"/>
</dbReference>
<gene>
    <name evidence="3" type="ORF">QTJ16_006403</name>
</gene>
<dbReference type="GO" id="GO:0008270">
    <property type="term" value="F:zinc ion binding"/>
    <property type="evidence" value="ECO:0007669"/>
    <property type="project" value="InterPro"/>
</dbReference>
<dbReference type="InterPro" id="IPR036398">
    <property type="entry name" value="CA_dom_sf"/>
</dbReference>
<dbReference type="Pfam" id="PF00194">
    <property type="entry name" value="Carb_anhydrase"/>
    <property type="match status" value="1"/>
</dbReference>
<feature type="signal peptide" evidence="1">
    <location>
        <begin position="1"/>
        <end position="16"/>
    </location>
</feature>
<dbReference type="Proteomes" id="UP001285354">
    <property type="component" value="Unassembled WGS sequence"/>
</dbReference>
<dbReference type="InterPro" id="IPR041891">
    <property type="entry name" value="Alpha_CA_prokaryot-like"/>
</dbReference>
<dbReference type="PANTHER" id="PTHR18952">
    <property type="entry name" value="CARBONIC ANHYDRASE"/>
    <property type="match status" value="1"/>
</dbReference>
<evidence type="ECO:0000259" key="2">
    <source>
        <dbReference type="PROSITE" id="PS51144"/>
    </source>
</evidence>
<reference evidence="3" key="1">
    <citation type="submission" date="2023-06" db="EMBL/GenBank/DDBJ databases">
        <title>Draft genome of Marssonina rosae.</title>
        <authorList>
            <person name="Cheng Q."/>
        </authorList>
    </citation>
    <scope>NUCLEOTIDE SEQUENCE</scope>
    <source>
        <strain evidence="3">R4</strain>
    </source>
</reference>
<dbReference type="Gene3D" id="3.10.200.10">
    <property type="entry name" value="Alpha carbonic anhydrase"/>
    <property type="match status" value="1"/>
</dbReference>
<accession>A0AAD9WBS2</accession>
<dbReference type="InterPro" id="IPR001148">
    <property type="entry name" value="CA_dom"/>
</dbReference>
<dbReference type="AlphaFoldDB" id="A0AAD9WBS2"/>
<proteinExistence type="predicted"/>
<evidence type="ECO:0000313" key="3">
    <source>
        <dbReference type="EMBL" id="KAK2624453.1"/>
    </source>
</evidence>
<evidence type="ECO:0000256" key="1">
    <source>
        <dbReference type="SAM" id="SignalP"/>
    </source>
</evidence>
<organism evidence="3 4">
    <name type="scientific">Diplocarpon rosae</name>
    <dbReference type="NCBI Taxonomy" id="946125"/>
    <lineage>
        <taxon>Eukaryota</taxon>
        <taxon>Fungi</taxon>
        <taxon>Dikarya</taxon>
        <taxon>Ascomycota</taxon>
        <taxon>Pezizomycotina</taxon>
        <taxon>Leotiomycetes</taxon>
        <taxon>Helotiales</taxon>
        <taxon>Drepanopezizaceae</taxon>
        <taxon>Diplocarpon</taxon>
    </lineage>
</organism>
<sequence>MLCLLLIASFIPSIIACPRHEFNARGSLNKRASGEHQWAYEASFNWGMLNREYITCQIGTQQSPIMLKTSQGLASSHIPTFDAEAYSKVEGELFNWGYGPSFTNPFSTNGPAMKYDDKTLYLKGLHVHSPADHPIENERAKAELHLVHADASGAEKGVIAIRVDPGNAESAFFAQLLSGNQPGSNSSSGYTTSSTSAVPKFDSQEKMSITLNVLQAIKEVNMFSDFWTYQGSLTSPPCTEGIRFWVARNTLYVSIAQMQAILAVSTYSARNEQEVWMHGINR</sequence>
<dbReference type="SUPFAM" id="SSF51069">
    <property type="entry name" value="Carbonic anhydrase"/>
    <property type="match status" value="1"/>
</dbReference>
<feature type="chain" id="PRO_5041981345" description="Alpha-carbonic anhydrase domain-containing protein" evidence="1">
    <location>
        <begin position="17"/>
        <end position="282"/>
    </location>
</feature>
<dbReference type="InterPro" id="IPR023561">
    <property type="entry name" value="Carbonic_anhydrase_a-class"/>
</dbReference>
<feature type="domain" description="Alpha-carbonic anhydrase" evidence="2">
    <location>
        <begin position="36"/>
        <end position="282"/>
    </location>
</feature>
<name>A0AAD9WBS2_9HELO</name>
<dbReference type="CDD" id="cd03124">
    <property type="entry name" value="alpha_CA_prokaryotic_like"/>
    <property type="match status" value="1"/>
</dbReference>
<dbReference type="GO" id="GO:0004089">
    <property type="term" value="F:carbonate dehydratase activity"/>
    <property type="evidence" value="ECO:0007669"/>
    <property type="project" value="InterPro"/>
</dbReference>
<comment type="caution">
    <text evidence="3">The sequence shown here is derived from an EMBL/GenBank/DDBJ whole genome shotgun (WGS) entry which is preliminary data.</text>
</comment>
<protein>
    <recommendedName>
        <fullName evidence="2">Alpha-carbonic anhydrase domain-containing protein</fullName>
    </recommendedName>
</protein>
<dbReference type="EMBL" id="JAUBYV010000010">
    <property type="protein sequence ID" value="KAK2624453.1"/>
    <property type="molecule type" value="Genomic_DNA"/>
</dbReference>
<evidence type="ECO:0000313" key="4">
    <source>
        <dbReference type="Proteomes" id="UP001285354"/>
    </source>
</evidence>
<dbReference type="SMART" id="SM01057">
    <property type="entry name" value="Carb_anhydrase"/>
    <property type="match status" value="1"/>
</dbReference>
<keyword evidence="4" id="KW-1185">Reference proteome</keyword>
<dbReference type="PANTHER" id="PTHR18952:SF274">
    <property type="entry name" value="ALPHA-CARBONIC ANHYDRASE DOMAIN-CONTAINING PROTEIN"/>
    <property type="match status" value="1"/>
</dbReference>